<dbReference type="PANTHER" id="PTHR33568">
    <property type="entry name" value="DNA POLYMERASE"/>
    <property type="match status" value="1"/>
</dbReference>
<sequence>MKKVGYDDGSTSNVYLGLKPVSYFQMNDCPVLEDIINCFTSIDQLLTFAHAYGMNDDPYVISRLNHLRRQANPSHFQCSICDEVSSTQVKYELHALEHDIITEFNMGLFDYPHSSSNHMDTNSGNSFTRKTIKRSRNEKNTDCSYSTTRNTDTDVPMYKKSRVSSQNQAISTHQFGAGIESEPAYTFSQIKERTYAKTGAIDKTFQAKFTSQLHDKKLSDITEDLHGLFDDILDTVRQDSDANSLARVIIEHNGLTDPIVVSLRELNKMDSSIVMDEISKVLQSNEELPVDDSCTITVGRIDIPSGGGRLRITKLTGENNSLMRKRSIVNIPSTTMCMPMAIVVCFLKTCRLVSPVEWRLLTEGDSSSMPDKVLKHKCHPHWYYKHVVEKGRKECTLFSRRLCELVGVSTEKPCNINEIELFERLLNIQILVISAKLGNKFIRVGENDSLRKKVFLYLVEQDDFQHFTAIVSLTGFFSCNYFCSTCLKPYNNRDQHSCETTCTVCCSSDCINTSSIMSCRTCNRICRSLECFRKHVEKKQTRKGGLLHSECDKRYQCKICKKILVWDDRSPAIHQCGEWKCPCCNEYYTGEHLCYQRRITKELTDNVMIFFDTETKQDTLLQCENGYQPTNTRCENCTGKGKKCEKCKLCQTCSKSWCGSSEHTVNFICMQTACDLCKDKPILHNTKCSYCGVRCPLCSQRDKKVFKGGPCANTCGFRMKLFKGSTATAEFCRTVFSDQYKNGIVLSHNGSGYDNYFLLEWLLSNSIRPEIIFNGSKIMYMLVQRGLNIKVLDSLNFLPMKLSKIPKAFGLTELKKGYFPHFFNREENQNYVGSYPPTRYYGADYMNTSDRENFLTWHKSRQNEIFDFAKEMEAYCVSDTTILREGLLKFRNLMLQVTGTETEITDPETGHVKITYPGGVDPLDYVTIASVCMGIYKSKFLTEDYDIQVTTLTADHVEWKRMKPTEEGFDVWHDGNWYSSNTYLSENPQHRFGKRKFVKSPLAHVPSEGYTKRYNHSKISIAWLEWVKKQNKIHIQHALNGGEFKIPGTNYHTDGYCRETNTVYEFLGCCFHGCRVCYPKDRSETKHPLTKQSMEELYVVTKKRESTIRDLGYRYRHIWEHEFRQDIDKKDDLKTFIDNLDLVERISEREAFMGGRCDGTKMYCKADIGEKIKYVDFTSLYPWTNKYSRYPLGHPEIITNDFKDIHNYFGLCKLKILPPRGLYHPVLPYRCNKKLTFPLCRTCVEAENRSTCTCSEEARAFIGTYATPEVFVAVKKGYKIIKIYEIWHFPETTKYDKETKSGGLFSDYVQLFLKIKQESSGFPKECKTELEKQEYIRLYRENEGIHLDYDNIKENPGLRSLAKLCLNSFWGKFGQRLILKRHSYFHETECDKFFQVLSDPTKMVENFHIVSNDTIQLEWSQNSLFPPVDVKTNIFIAIFTTMWARLKLYSVLDLVGSECLYYDTDSCVYLSRKGTKEPTLGNYLGELTSEISPEEGHIVEFVCGGHKNYAYRTLSTETCKVKGFTLNFTNSNIVNFDAIKSMISRDRSVHKTLTNPSKITRLATHRKIYSREENKKYCITYNKRVLLDNYDTIPYGY</sequence>
<keyword evidence="7" id="KW-0238">DNA-binding</keyword>
<keyword evidence="6" id="KW-0239">DNA-directed DNA polymerase</keyword>
<dbReference type="GO" id="GO:0000166">
    <property type="term" value="F:nucleotide binding"/>
    <property type="evidence" value="ECO:0007669"/>
    <property type="project" value="InterPro"/>
</dbReference>
<organism evidence="10 11">
    <name type="scientific">Mytilus galloprovincialis</name>
    <name type="common">Mediterranean mussel</name>
    <dbReference type="NCBI Taxonomy" id="29158"/>
    <lineage>
        <taxon>Eukaryota</taxon>
        <taxon>Metazoa</taxon>
        <taxon>Spiralia</taxon>
        <taxon>Lophotrochozoa</taxon>
        <taxon>Mollusca</taxon>
        <taxon>Bivalvia</taxon>
        <taxon>Autobranchia</taxon>
        <taxon>Pteriomorphia</taxon>
        <taxon>Mytilida</taxon>
        <taxon>Mytiloidea</taxon>
        <taxon>Mytilidae</taxon>
        <taxon>Mytilinae</taxon>
        <taxon>Mytilus</taxon>
    </lineage>
</organism>
<dbReference type="PANTHER" id="PTHR33568:SF3">
    <property type="entry name" value="DNA-DIRECTED DNA POLYMERASE"/>
    <property type="match status" value="1"/>
</dbReference>
<dbReference type="EMBL" id="UYJE01000970">
    <property type="protein sequence ID" value="VDH97955.1"/>
    <property type="molecule type" value="Genomic_DNA"/>
</dbReference>
<dbReference type="EC" id="2.7.7.7" evidence="2"/>
<dbReference type="Gene3D" id="3.90.1600.10">
    <property type="entry name" value="Palm domain of DNA polymerase"/>
    <property type="match status" value="1"/>
</dbReference>
<evidence type="ECO:0000256" key="3">
    <source>
        <dbReference type="ARBA" id="ARBA00022679"/>
    </source>
</evidence>
<dbReference type="Proteomes" id="UP000596742">
    <property type="component" value="Unassembled WGS sequence"/>
</dbReference>
<comment type="catalytic activity">
    <reaction evidence="8">
        <text>DNA(n) + a 2'-deoxyribonucleoside 5'-triphosphate = DNA(n+1) + diphosphate</text>
        <dbReference type="Rhea" id="RHEA:22508"/>
        <dbReference type="Rhea" id="RHEA-COMP:17339"/>
        <dbReference type="Rhea" id="RHEA-COMP:17340"/>
        <dbReference type="ChEBI" id="CHEBI:33019"/>
        <dbReference type="ChEBI" id="CHEBI:61560"/>
        <dbReference type="ChEBI" id="CHEBI:173112"/>
        <dbReference type="EC" id="2.7.7.7"/>
    </reaction>
</comment>
<keyword evidence="11" id="KW-1185">Reference proteome</keyword>
<evidence type="ECO:0000256" key="7">
    <source>
        <dbReference type="ARBA" id="ARBA00023125"/>
    </source>
</evidence>
<evidence type="ECO:0000256" key="6">
    <source>
        <dbReference type="ARBA" id="ARBA00022932"/>
    </source>
</evidence>
<comment type="similarity">
    <text evidence="1">Belongs to the DNA polymerase type-B family.</text>
</comment>
<keyword evidence="5" id="KW-0235">DNA replication</keyword>
<evidence type="ECO:0000256" key="5">
    <source>
        <dbReference type="ARBA" id="ARBA00022705"/>
    </source>
</evidence>
<protein>
    <recommendedName>
        <fullName evidence="2">DNA-directed DNA polymerase</fullName>
        <ecNumber evidence="2">2.7.7.7</ecNumber>
    </recommendedName>
</protein>
<dbReference type="OrthoDB" id="6067057at2759"/>
<comment type="caution">
    <text evidence="10">The sequence shown here is derived from an EMBL/GenBank/DDBJ whole genome shotgun (WGS) entry which is preliminary data.</text>
</comment>
<dbReference type="GO" id="GO:0006260">
    <property type="term" value="P:DNA replication"/>
    <property type="evidence" value="ECO:0007669"/>
    <property type="project" value="UniProtKB-KW"/>
</dbReference>
<dbReference type="InterPro" id="IPR023211">
    <property type="entry name" value="DNA_pol_palm_dom_sf"/>
</dbReference>
<evidence type="ECO:0000256" key="8">
    <source>
        <dbReference type="ARBA" id="ARBA00049244"/>
    </source>
</evidence>
<dbReference type="InterPro" id="IPR043502">
    <property type="entry name" value="DNA/RNA_pol_sf"/>
</dbReference>
<dbReference type="Gene3D" id="3.30.420.10">
    <property type="entry name" value="Ribonuclease H-like superfamily/Ribonuclease H"/>
    <property type="match status" value="1"/>
</dbReference>
<dbReference type="GO" id="GO:0003677">
    <property type="term" value="F:DNA binding"/>
    <property type="evidence" value="ECO:0007669"/>
    <property type="project" value="UniProtKB-KW"/>
</dbReference>
<dbReference type="GO" id="GO:0003887">
    <property type="term" value="F:DNA-directed DNA polymerase activity"/>
    <property type="evidence" value="ECO:0007669"/>
    <property type="project" value="UniProtKB-KW"/>
</dbReference>
<dbReference type="InterPro" id="IPR012337">
    <property type="entry name" value="RNaseH-like_sf"/>
</dbReference>
<dbReference type="InterPro" id="IPR036397">
    <property type="entry name" value="RNaseH_sf"/>
</dbReference>
<evidence type="ECO:0000256" key="1">
    <source>
        <dbReference type="ARBA" id="ARBA00005755"/>
    </source>
</evidence>
<evidence type="ECO:0000256" key="4">
    <source>
        <dbReference type="ARBA" id="ARBA00022695"/>
    </source>
</evidence>
<evidence type="ECO:0000256" key="2">
    <source>
        <dbReference type="ARBA" id="ARBA00012417"/>
    </source>
</evidence>
<evidence type="ECO:0000313" key="10">
    <source>
        <dbReference type="EMBL" id="VDH97955.1"/>
    </source>
</evidence>
<dbReference type="Gene3D" id="3.40.960.10">
    <property type="entry name" value="VSR Endonuclease"/>
    <property type="match status" value="1"/>
</dbReference>
<dbReference type="SUPFAM" id="SSF53098">
    <property type="entry name" value="Ribonuclease H-like"/>
    <property type="match status" value="1"/>
</dbReference>
<dbReference type="SUPFAM" id="SSF56672">
    <property type="entry name" value="DNA/RNA polymerases"/>
    <property type="match status" value="1"/>
</dbReference>
<dbReference type="Gene3D" id="1.10.287.690">
    <property type="entry name" value="Helix hairpin bin"/>
    <property type="match status" value="1"/>
</dbReference>
<feature type="domain" description="DNA-directed DNA polymerase family B mitochondria/virus" evidence="9">
    <location>
        <begin position="740"/>
        <end position="951"/>
    </location>
</feature>
<accession>A0A8B6BZI4</accession>
<evidence type="ECO:0000313" key="11">
    <source>
        <dbReference type="Proteomes" id="UP000596742"/>
    </source>
</evidence>
<keyword evidence="4" id="KW-0548">Nucleotidyltransferase</keyword>
<proteinExistence type="inferred from homology"/>
<evidence type="ECO:0000259" key="9">
    <source>
        <dbReference type="Pfam" id="PF03175"/>
    </source>
</evidence>
<dbReference type="Pfam" id="PF03175">
    <property type="entry name" value="DNA_pol_B_2"/>
    <property type="match status" value="2"/>
</dbReference>
<feature type="domain" description="DNA-directed DNA polymerase family B mitochondria/virus" evidence="9">
    <location>
        <begin position="1123"/>
        <end position="1449"/>
    </location>
</feature>
<name>A0A8B6BZI4_MYTGA</name>
<dbReference type="InterPro" id="IPR004868">
    <property type="entry name" value="DNA-dir_DNA_pol_B_mt/vir"/>
</dbReference>
<gene>
    <name evidence="10" type="ORF">MGAL_10B059507</name>
</gene>
<reference evidence="10" key="1">
    <citation type="submission" date="2018-11" db="EMBL/GenBank/DDBJ databases">
        <authorList>
            <person name="Alioto T."/>
            <person name="Alioto T."/>
        </authorList>
    </citation>
    <scope>NUCLEOTIDE SEQUENCE</scope>
</reference>
<keyword evidence="3" id="KW-0808">Transferase</keyword>